<name>X8JN24_9AGAM</name>
<protein>
    <submittedName>
        <fullName evidence="1">Uncharacterized protein</fullName>
    </submittedName>
</protein>
<accession>X8JN24</accession>
<reference evidence="2" key="1">
    <citation type="journal article" date="2014" name="Genome Announc.">
        <title>Draft genome sequence of the plant-pathogenic soil fungus Rhizoctonia solani anastomosis group 3 strain Rhs1AP.</title>
        <authorList>
            <person name="Cubeta M.A."/>
            <person name="Thomas E."/>
            <person name="Dean R.A."/>
            <person name="Jabaji S."/>
            <person name="Neate S.M."/>
            <person name="Tavantzis S."/>
            <person name="Toda T."/>
            <person name="Vilgalys R."/>
            <person name="Bharathan N."/>
            <person name="Fedorova-Abrams N."/>
            <person name="Pakala S.B."/>
            <person name="Pakala S.M."/>
            <person name="Zafar N."/>
            <person name="Joardar V."/>
            <person name="Losada L."/>
            <person name="Nierman W.C."/>
        </authorList>
    </citation>
    <scope>NUCLEOTIDE SEQUENCE [LARGE SCALE GENOMIC DNA]</scope>
    <source>
        <strain evidence="2">AG-3</strain>
    </source>
</reference>
<evidence type="ECO:0000313" key="2">
    <source>
        <dbReference type="Proteomes" id="UP000030108"/>
    </source>
</evidence>
<dbReference type="Proteomes" id="UP000030108">
    <property type="component" value="Unassembled WGS sequence"/>
</dbReference>
<proteinExistence type="predicted"/>
<comment type="caution">
    <text evidence="1">The sequence shown here is derived from an EMBL/GenBank/DDBJ whole genome shotgun (WGS) entry which is preliminary data.</text>
</comment>
<dbReference type="AlphaFoldDB" id="X8JN24"/>
<evidence type="ECO:0000313" key="1">
    <source>
        <dbReference type="EMBL" id="EUC65089.1"/>
    </source>
</evidence>
<organism evidence="1 2">
    <name type="scientific">Rhizoctonia solani AG-3 Rhs1AP</name>
    <dbReference type="NCBI Taxonomy" id="1086054"/>
    <lineage>
        <taxon>Eukaryota</taxon>
        <taxon>Fungi</taxon>
        <taxon>Dikarya</taxon>
        <taxon>Basidiomycota</taxon>
        <taxon>Agaricomycotina</taxon>
        <taxon>Agaricomycetes</taxon>
        <taxon>Cantharellales</taxon>
        <taxon>Ceratobasidiaceae</taxon>
        <taxon>Rhizoctonia</taxon>
    </lineage>
</organism>
<gene>
    <name evidence="1" type="ORF">RSOL_497300</name>
</gene>
<dbReference type="EMBL" id="JATN01000312">
    <property type="protein sequence ID" value="EUC65089.1"/>
    <property type="molecule type" value="Genomic_DNA"/>
</dbReference>
<sequence length="71" mass="8249">MWSMSTAYSPPNDAKPAHDYVTKRMEDHFKQVEGYGFGKAEKLIKRAKDSMSEIWVSVLDMTKDESKLFFL</sequence>